<dbReference type="InterPro" id="IPR019538">
    <property type="entry name" value="PSMD5"/>
</dbReference>
<dbReference type="GO" id="GO:0005829">
    <property type="term" value="C:cytosol"/>
    <property type="evidence" value="ECO:0007669"/>
    <property type="project" value="TreeGrafter"/>
</dbReference>
<name>A0A915HMH8_ROMCU</name>
<dbReference type="Proteomes" id="UP000887565">
    <property type="component" value="Unplaced"/>
</dbReference>
<dbReference type="Pfam" id="PF10508">
    <property type="entry name" value="Proteasom_PSMB"/>
    <property type="match status" value="1"/>
</dbReference>
<evidence type="ECO:0000313" key="1">
    <source>
        <dbReference type="Proteomes" id="UP000887565"/>
    </source>
</evidence>
<accession>A0A915HMH8</accession>
<keyword evidence="1" id="KW-1185">Reference proteome</keyword>
<dbReference type="GO" id="GO:0043248">
    <property type="term" value="P:proteasome assembly"/>
    <property type="evidence" value="ECO:0007669"/>
    <property type="project" value="InterPro"/>
</dbReference>
<dbReference type="PANTHER" id="PTHR13554:SF10">
    <property type="entry name" value="26S PROTEASOME NON-ATPASE REGULATORY SUBUNIT 5"/>
    <property type="match status" value="1"/>
</dbReference>
<dbReference type="WBParaSite" id="nRc.2.0.1.t02700-RA">
    <property type="protein sequence ID" value="nRc.2.0.1.t02700-RA"/>
    <property type="gene ID" value="nRc.2.0.1.g02700"/>
</dbReference>
<dbReference type="AlphaFoldDB" id="A0A915HMH8"/>
<sequence>MVPCMKAFGECIREGPMELRSRHIEALTNMFLVEPENLSNERILSITEIWMTWMKRGTIDDSITFLFDVLRRPIPEIRRTICALFKKLILLHWALPKILSQEGFIDFIAAPLNEREAEFNIFRHEFVDTVLKSESIS</sequence>
<proteinExistence type="predicted"/>
<reference evidence="2" key="1">
    <citation type="submission" date="2022-11" db="UniProtKB">
        <authorList>
            <consortium name="WormBaseParasite"/>
        </authorList>
    </citation>
    <scope>IDENTIFICATION</scope>
</reference>
<protein>
    <submittedName>
        <fullName evidence="2">Condensin complex subunit 1 C-terminal domain-containing protein</fullName>
    </submittedName>
</protein>
<organism evidence="1 2">
    <name type="scientific">Romanomermis culicivorax</name>
    <name type="common">Nematode worm</name>
    <dbReference type="NCBI Taxonomy" id="13658"/>
    <lineage>
        <taxon>Eukaryota</taxon>
        <taxon>Metazoa</taxon>
        <taxon>Ecdysozoa</taxon>
        <taxon>Nematoda</taxon>
        <taxon>Enoplea</taxon>
        <taxon>Dorylaimia</taxon>
        <taxon>Mermithida</taxon>
        <taxon>Mermithoidea</taxon>
        <taxon>Mermithidae</taxon>
        <taxon>Romanomermis</taxon>
    </lineage>
</organism>
<evidence type="ECO:0000313" key="2">
    <source>
        <dbReference type="WBParaSite" id="nRc.2.0.1.t02700-RA"/>
    </source>
</evidence>
<dbReference type="PANTHER" id="PTHR13554">
    <property type="entry name" value="26S PROTEASOME NON-ATPASE REGULATORY SUBUNIT 5-RELATED"/>
    <property type="match status" value="1"/>
</dbReference>